<keyword evidence="2" id="KW-0449">Lipoprotein</keyword>
<evidence type="ECO:0000256" key="3">
    <source>
        <dbReference type="ARBA" id="ARBA00022729"/>
    </source>
</evidence>
<feature type="signal peptide" evidence="4">
    <location>
        <begin position="1"/>
        <end position="25"/>
    </location>
</feature>
<feature type="domain" description="X8" evidence="5">
    <location>
        <begin position="39"/>
        <end position="123"/>
    </location>
</feature>
<evidence type="ECO:0000256" key="1">
    <source>
        <dbReference type="ARBA" id="ARBA00004609"/>
    </source>
</evidence>
<gene>
    <name evidence="6" type="ORF">V6N11_073215</name>
</gene>
<keyword evidence="7" id="KW-1185">Reference proteome</keyword>
<reference evidence="6 7" key="1">
    <citation type="journal article" date="2024" name="G3 (Bethesda)">
        <title>Genome assembly of Hibiscus sabdariffa L. provides insights into metabolisms of medicinal natural products.</title>
        <authorList>
            <person name="Kim T."/>
        </authorList>
    </citation>
    <scope>NUCLEOTIDE SEQUENCE [LARGE SCALE GENOMIC DNA]</scope>
    <source>
        <strain evidence="6">TK-2024</strain>
        <tissue evidence="6">Old leaves</tissue>
    </source>
</reference>
<organism evidence="6 7">
    <name type="scientific">Hibiscus sabdariffa</name>
    <name type="common">roselle</name>
    <dbReference type="NCBI Taxonomy" id="183260"/>
    <lineage>
        <taxon>Eukaryota</taxon>
        <taxon>Viridiplantae</taxon>
        <taxon>Streptophyta</taxon>
        <taxon>Embryophyta</taxon>
        <taxon>Tracheophyta</taxon>
        <taxon>Spermatophyta</taxon>
        <taxon>Magnoliopsida</taxon>
        <taxon>eudicotyledons</taxon>
        <taxon>Gunneridae</taxon>
        <taxon>Pentapetalae</taxon>
        <taxon>rosids</taxon>
        <taxon>malvids</taxon>
        <taxon>Malvales</taxon>
        <taxon>Malvaceae</taxon>
        <taxon>Malvoideae</taxon>
        <taxon>Hibiscus</taxon>
    </lineage>
</organism>
<feature type="chain" id="PRO_5045595561" description="X8 domain-containing protein" evidence="4">
    <location>
        <begin position="26"/>
        <end position="124"/>
    </location>
</feature>
<dbReference type="InterPro" id="IPR044788">
    <property type="entry name" value="X8_dom_prot"/>
</dbReference>
<evidence type="ECO:0000313" key="6">
    <source>
        <dbReference type="EMBL" id="KAK8488168.1"/>
    </source>
</evidence>
<name>A0ABR2A591_9ROSI</name>
<keyword evidence="2" id="KW-0472">Membrane</keyword>
<comment type="caution">
    <text evidence="6">The sequence shown here is derived from an EMBL/GenBank/DDBJ whole genome shotgun (WGS) entry which is preliminary data.</text>
</comment>
<dbReference type="InterPro" id="IPR012946">
    <property type="entry name" value="X8"/>
</dbReference>
<dbReference type="PANTHER" id="PTHR31044:SF52">
    <property type="entry name" value="OS01G0631500 PROTEIN"/>
    <property type="match status" value="1"/>
</dbReference>
<dbReference type="Pfam" id="PF07983">
    <property type="entry name" value="X8"/>
    <property type="match status" value="1"/>
</dbReference>
<evidence type="ECO:0000259" key="5">
    <source>
        <dbReference type="SMART" id="SM00768"/>
    </source>
</evidence>
<dbReference type="Proteomes" id="UP001396334">
    <property type="component" value="Unassembled WGS sequence"/>
</dbReference>
<proteinExistence type="predicted"/>
<evidence type="ECO:0000256" key="2">
    <source>
        <dbReference type="ARBA" id="ARBA00022622"/>
    </source>
</evidence>
<keyword evidence="3 4" id="KW-0732">Signal</keyword>
<dbReference type="PANTHER" id="PTHR31044">
    <property type="entry name" value="BETA-1,3 GLUCANASE"/>
    <property type="match status" value="1"/>
</dbReference>
<dbReference type="Gene3D" id="1.20.58.1040">
    <property type="match status" value="1"/>
</dbReference>
<comment type="subcellular location">
    <subcellularLocation>
        <location evidence="1">Cell membrane</location>
        <topology evidence="1">Lipid-anchor</topology>
        <topology evidence="1">GPI-anchor</topology>
    </subcellularLocation>
</comment>
<evidence type="ECO:0000313" key="7">
    <source>
        <dbReference type="Proteomes" id="UP001396334"/>
    </source>
</evidence>
<dbReference type="SMART" id="SM00768">
    <property type="entry name" value="X8"/>
    <property type="match status" value="1"/>
</dbReference>
<keyword evidence="2" id="KW-0325">Glycoprotein</keyword>
<evidence type="ECO:0000256" key="4">
    <source>
        <dbReference type="SAM" id="SignalP"/>
    </source>
</evidence>
<dbReference type="EMBL" id="JBBPBN010000359">
    <property type="protein sequence ID" value="KAK8488168.1"/>
    <property type="molecule type" value="Genomic_DNA"/>
</dbReference>
<keyword evidence="2" id="KW-0336">GPI-anchor</keyword>
<protein>
    <recommendedName>
        <fullName evidence="5">X8 domain-containing protein</fullName>
    </recommendedName>
</protein>
<accession>A0ABR2A591</accession>
<sequence length="124" mass="13708">MESLSRLSFLLFTTIVFSSSTVVGAREVGDPEVSTGSKKWCVPKNGISDAYLQKSLDWACGQKDVDCAPIQNGAICFEPNNVRSRAAYAMNYYYRKHETEPGSCDFRGTAETTTNDPSKLKTFC</sequence>